<accession>A0A9Q1B0K3</accession>
<proteinExistence type="predicted"/>
<evidence type="ECO:0000313" key="1">
    <source>
        <dbReference type="EMBL" id="KAJ7326649.1"/>
    </source>
</evidence>
<organism evidence="1 2">
    <name type="scientific">Phrynocephalus forsythii</name>
    <dbReference type="NCBI Taxonomy" id="171643"/>
    <lineage>
        <taxon>Eukaryota</taxon>
        <taxon>Metazoa</taxon>
        <taxon>Chordata</taxon>
        <taxon>Craniata</taxon>
        <taxon>Vertebrata</taxon>
        <taxon>Euteleostomi</taxon>
        <taxon>Lepidosauria</taxon>
        <taxon>Squamata</taxon>
        <taxon>Bifurcata</taxon>
        <taxon>Unidentata</taxon>
        <taxon>Episquamata</taxon>
        <taxon>Toxicofera</taxon>
        <taxon>Iguania</taxon>
        <taxon>Acrodonta</taxon>
        <taxon>Agamidae</taxon>
        <taxon>Agaminae</taxon>
        <taxon>Phrynocephalus</taxon>
    </lineage>
</organism>
<dbReference type="OrthoDB" id="125347at2759"/>
<reference evidence="1" key="1">
    <citation type="journal article" date="2023" name="DNA Res.">
        <title>Chromosome-level genome assembly of Phrynocephalus forsythii using third-generation DNA sequencing and Hi-C analysis.</title>
        <authorList>
            <person name="Qi Y."/>
            <person name="Zhao W."/>
            <person name="Zhao Y."/>
            <person name="Niu C."/>
            <person name="Cao S."/>
            <person name="Zhang Y."/>
        </authorList>
    </citation>
    <scope>NUCLEOTIDE SEQUENCE</scope>
    <source>
        <tissue evidence="1">Muscle</tissue>
    </source>
</reference>
<keyword evidence="2" id="KW-1185">Reference proteome</keyword>
<comment type="caution">
    <text evidence="1">The sequence shown here is derived from an EMBL/GenBank/DDBJ whole genome shotgun (WGS) entry which is preliminary data.</text>
</comment>
<sequence>IPGKPPGLERDLMEEFAFIIVKFLPLNTTSLIQPMDHCSIEDAPIVEEIVNLGDSLGLDVSNADGEELLEGHRTELMTEELQSIMTEQERAAAEENV</sequence>
<dbReference type="EMBL" id="JAPFRF010000007">
    <property type="protein sequence ID" value="KAJ7326649.1"/>
    <property type="molecule type" value="Genomic_DNA"/>
</dbReference>
<evidence type="ECO:0000313" key="2">
    <source>
        <dbReference type="Proteomes" id="UP001142489"/>
    </source>
</evidence>
<gene>
    <name evidence="1" type="ORF">JRQ81_016408</name>
</gene>
<dbReference type="AlphaFoldDB" id="A0A9Q1B0K3"/>
<protein>
    <submittedName>
        <fullName evidence="1">Uncharacterized protein</fullName>
    </submittedName>
</protein>
<feature type="non-terminal residue" evidence="1">
    <location>
        <position position="1"/>
    </location>
</feature>
<name>A0A9Q1B0K3_9SAUR</name>
<dbReference type="Proteomes" id="UP001142489">
    <property type="component" value="Unassembled WGS sequence"/>
</dbReference>